<proteinExistence type="predicted"/>
<feature type="region of interest" description="Disordered" evidence="1">
    <location>
        <begin position="538"/>
        <end position="581"/>
    </location>
</feature>
<dbReference type="PANTHER" id="PTHR21068">
    <property type="entry name" value="SPARTIN"/>
    <property type="match status" value="1"/>
</dbReference>
<evidence type="ECO:0000313" key="3">
    <source>
        <dbReference type="EMBL" id="CAK9870949.1"/>
    </source>
</evidence>
<dbReference type="Proteomes" id="UP001497522">
    <property type="component" value="Chromosome 2"/>
</dbReference>
<feature type="compositionally biased region" description="Basic residues" evidence="1">
    <location>
        <begin position="538"/>
        <end position="551"/>
    </location>
</feature>
<organism evidence="3 4">
    <name type="scientific">Sphagnum jensenii</name>
    <dbReference type="NCBI Taxonomy" id="128206"/>
    <lineage>
        <taxon>Eukaryota</taxon>
        <taxon>Viridiplantae</taxon>
        <taxon>Streptophyta</taxon>
        <taxon>Embryophyta</taxon>
        <taxon>Bryophyta</taxon>
        <taxon>Sphagnophytina</taxon>
        <taxon>Sphagnopsida</taxon>
        <taxon>Sphagnales</taxon>
        <taxon>Sphagnaceae</taxon>
        <taxon>Sphagnum</taxon>
    </lineage>
</organism>
<dbReference type="EMBL" id="OZ023703">
    <property type="protein sequence ID" value="CAK9870949.1"/>
    <property type="molecule type" value="Genomic_DNA"/>
</dbReference>
<dbReference type="Pfam" id="PF06911">
    <property type="entry name" value="Senescence"/>
    <property type="match status" value="1"/>
</dbReference>
<feature type="domain" description="Senescence" evidence="2">
    <location>
        <begin position="196"/>
        <end position="369"/>
    </location>
</feature>
<evidence type="ECO:0000259" key="2">
    <source>
        <dbReference type="Pfam" id="PF06911"/>
    </source>
</evidence>
<dbReference type="PANTHER" id="PTHR21068:SF49">
    <property type="entry name" value="SENESCENCE DOMAIN-CONTAINING PROTEIN"/>
    <property type="match status" value="1"/>
</dbReference>
<gene>
    <name evidence="3" type="ORF">CSSPJE1EN2_LOCUS13617</name>
</gene>
<evidence type="ECO:0000256" key="1">
    <source>
        <dbReference type="SAM" id="MobiDB-lite"/>
    </source>
</evidence>
<reference evidence="3 4" key="1">
    <citation type="submission" date="2024-03" db="EMBL/GenBank/DDBJ databases">
        <authorList>
            <consortium name="ELIXIR-Norway"/>
            <consortium name="Elixir Norway"/>
        </authorList>
    </citation>
    <scope>NUCLEOTIDE SEQUENCE [LARGE SCALE GENOMIC DNA]</scope>
</reference>
<keyword evidence="4" id="KW-1185">Reference proteome</keyword>
<dbReference type="InterPro" id="IPR009686">
    <property type="entry name" value="Senescence/spartin_C"/>
</dbReference>
<dbReference type="InterPro" id="IPR045036">
    <property type="entry name" value="Spartin-like"/>
</dbReference>
<feature type="compositionally biased region" description="Polar residues" evidence="1">
    <location>
        <begin position="560"/>
        <end position="569"/>
    </location>
</feature>
<name>A0ABP1B6Y8_9BRYO</name>
<evidence type="ECO:0000313" key="4">
    <source>
        <dbReference type="Proteomes" id="UP001497522"/>
    </source>
</evidence>
<sequence length="581" mass="62140">MNMGGEFLNYCSSTIDDQTAARSHAMSEPAAPAIIMGSETELVRIRGAQLCLIDGEESVLMQKGDFCLRLLKQEHSPLAAIVAAVGEVQWPVGKDAPVLKVWNRRYTFALPGLVYGLIFPAETTSLEVLQQLEAVMDRYCTFEVHREIAIAAVQQQQQLSATNGAGGGEESRDMSEEYWTVVAPGVETTSAKIARQICSTSSVVADSIVIGGEWASLGIRQAGSIVKRNVRSVERGVTPRMLKRMQQARRMSAVAKVMSRSLLKGAISATGHVLAGSLAGLDVNAAASVYDHITTAALDHHQHSSSSSSSGPAAAKASVAVASVDAFAKLVEAVETAGKSVYGVTSAVRTDLVQHSLGAAVGNVINTAWTLNKLGLQMLLQVTAASTAISTRKRTCSATRYSSTDHVQQQQQQQLEYHQSSASATSTEYSAIMPPTSTNSSLLFRQITLSPQQHQQLEQLQEAAELAIPVNLLSAAASPNSADHHLKPMRTQTFFGPSLTPAALYSAVATSSSSTPTSPAAAASKVYCNNSSLQRLNAHGHHPFVHPKSPFRHYTEQRQHSQPQSSPYNFSLHLDQSKAAP</sequence>
<protein>
    <recommendedName>
        <fullName evidence="2">Senescence domain-containing protein</fullName>
    </recommendedName>
</protein>
<accession>A0ABP1B6Y8</accession>